<dbReference type="KEGG" id="lit:FPZ52_14650"/>
<geneLocation type="plasmid" evidence="6 7">
    <name>unnamed2</name>
</geneLocation>
<evidence type="ECO:0000256" key="2">
    <source>
        <dbReference type="ARBA" id="ARBA00022525"/>
    </source>
</evidence>
<dbReference type="InterPro" id="IPR011050">
    <property type="entry name" value="Pectin_lyase_fold/virulence"/>
</dbReference>
<dbReference type="SUPFAM" id="SSF51126">
    <property type="entry name" value="Pectin lyase-like"/>
    <property type="match status" value="1"/>
</dbReference>
<evidence type="ECO:0000256" key="3">
    <source>
        <dbReference type="ARBA" id="ARBA00022729"/>
    </source>
</evidence>
<dbReference type="InterPro" id="IPR050909">
    <property type="entry name" value="Bact_Autotransporter_VF"/>
</dbReference>
<dbReference type="SMART" id="SM00912">
    <property type="entry name" value="Haemagg_act"/>
    <property type="match status" value="1"/>
</dbReference>
<keyword evidence="3 4" id="KW-0732">Signal</keyword>
<comment type="subcellular location">
    <subcellularLocation>
        <location evidence="1">Secreted</location>
    </subcellularLocation>
</comment>
<keyword evidence="6" id="KW-0614">Plasmid</keyword>
<accession>A0A5B8IBT4</accession>
<feature type="domain" description="Filamentous haemagglutinin FhaB/tRNA nuclease CdiA-like TPS" evidence="5">
    <location>
        <begin position="24"/>
        <end position="137"/>
    </location>
</feature>
<dbReference type="Pfam" id="PF18676">
    <property type="entry name" value="MBG_2"/>
    <property type="match status" value="2"/>
</dbReference>
<dbReference type="InterPro" id="IPR012334">
    <property type="entry name" value="Pectin_lyas_fold"/>
</dbReference>
<dbReference type="Pfam" id="PF05860">
    <property type="entry name" value="TPS"/>
    <property type="match status" value="1"/>
</dbReference>
<dbReference type="PANTHER" id="PTHR12338:SF8">
    <property type="entry name" value="HEME_HEMOPEXIN-BINDING PROTEIN"/>
    <property type="match status" value="1"/>
</dbReference>
<evidence type="ECO:0000259" key="5">
    <source>
        <dbReference type="SMART" id="SM00912"/>
    </source>
</evidence>
<organism evidence="6 7">
    <name type="scientific">Qingshengfaniella alkalisoli</name>
    <dbReference type="NCBI Taxonomy" id="2599296"/>
    <lineage>
        <taxon>Bacteria</taxon>
        <taxon>Pseudomonadati</taxon>
        <taxon>Pseudomonadota</taxon>
        <taxon>Alphaproteobacteria</taxon>
        <taxon>Rhodobacterales</taxon>
        <taxon>Paracoccaceae</taxon>
        <taxon>Qingshengfaniella</taxon>
    </lineage>
</organism>
<dbReference type="GO" id="GO:0005576">
    <property type="term" value="C:extracellular region"/>
    <property type="evidence" value="ECO:0007669"/>
    <property type="project" value="UniProtKB-SubCell"/>
</dbReference>
<proteinExistence type="predicted"/>
<sequence>MFGRNRYLGCFFLATTAICGPVLAGDLPKGGSVAHGKVNIGAAQSGRMAIKQSSDKAIINWQGFSIGKGNRVDISQPGRGSTMLNRVTGSTPSTIAGQLNANGQVYLVNPNGIAITRSGTIRTGAFVGSTLNISDEDFVNGQARFRGNGRSAAVSNGGVIEIGRGGYAALVGGKVSNSGVVSVPMGRIGLGAGERATLDLSGDGFLQVSLPSENGDDGALVSNSGRLSADGGRVELRAAAARNAARQAINMSGVVEARTVSGRNGHVILGGSGGRVAVSGTIDARAPEVLASPAPIRRAIGGSVDVTGTEITLTGAKINVSGVSGGGQVRIGGDFQGGPALPAAENTIVDGATLIRSDATQSGDGGRVIIWADGRTDFAGHVSAKGGASAGDGGFVEVSGKAKLAFSGDVVTTAAKGRTGTLLLDPYNVIITDEGETDPAYDDNDYYPGGEDSIVNSDDLVDLLESTNITIWTDNDSQGNQLGDITVDSELSWASANYLELVAENNIIINDEITAPSGRLWLNAQGQITTSPSGAIDVGEFILQDGDWIQNSASLPEFSAGNFLLNGGTFRRVAGGSGTLADPYLLTDIYGLQGIESSDSFLAQHYALTGDIDASGTSGWVESDVEVGLQQVGFDSIGEYTSVGDGGFSERLFTGSLDGRGYAIDGLSVGGLDSDYVGLFAATGPGAVIADVELTDVSVRGENAGALIGWNLGTVSDASSSGNVIGAGDVGGLVGFNEGTVERSFSAADVSASDESGSNFGFFGGGLVGYNSGRVEHAYATGDVSVLDEPVSDFSFFAGGLVGYNGGGVEHAYATGNVTASVEAWVYAGGLVGLNSGEIVSARASGPVDAFGDPYAAVGGLVGENYGSITRAYATGAVDAAVGGEFGFANVGGLVGYNAGPISQTYSTGTASVFGVRSAVGGLVGFNSEEGSSENGEGGGTVEASFWDVQTSGLTSSDGGVGLTTAQFLNRSAFMSQAEAAGWSFQDHWAPSGDGFYPELYALSPVVWVDVNDATRQYGRANPAFTAAGVYGGPGYYVFGPDADTLDVASGLSTSATRRSDVGNYAIDAAGGEFTSAFGQLYRAITMPGTLSVTRAPLIITANDATKTYGDTLTFTGQEFAANGLRNGDQVTSVDLASYGAAPTANVGDGPFVITGSGAQGDLGGNYAISYVPGTLTVTPAPLVIAATDLVKRLGDVLIFAGTEFTVRGLRNGDEITSVSLSSPGAAAGAGLAGSPYEISIADAIGMGLVNETGDISNYNITYVPGMLDVLADGPEADENLPRAFTLVTQLNNIVNTVRNPDDIIQLGLADRADTEATLDVLEGLTSVMAEQVAECEQADPGTGDYLTCLQNALEFYAAQLEDLVVDLPEPLQNVPAFINRAIAEIDATRAQAQNRIAAAATPEEAIAIERQALEQARESVQTAIGEVQKSIDLIRAGDSEFADIEVEQGNEITVALQTVDLGLSRAVGL</sequence>
<dbReference type="RefSeq" id="WP_146366352.1">
    <property type="nucleotide sequence ID" value="NZ_CP042263.1"/>
</dbReference>
<reference evidence="6 7" key="1">
    <citation type="submission" date="2019-07" db="EMBL/GenBank/DDBJ databases">
        <title>Litoreibacter alkalisoli sp. nov., isolated from saline-alkaline soil.</title>
        <authorList>
            <person name="Wang S."/>
            <person name="Xu L."/>
            <person name="Xing Y.-T."/>
            <person name="Sun J.-Q."/>
        </authorList>
    </citation>
    <scope>NUCLEOTIDE SEQUENCE [LARGE SCALE GENOMIC DNA]</scope>
    <source>
        <strain evidence="6 7">LN3S51</strain>
        <plasmid evidence="6 7">unnamed2</plasmid>
    </source>
</reference>
<keyword evidence="2" id="KW-0964">Secreted</keyword>
<feature type="signal peptide" evidence="4">
    <location>
        <begin position="1"/>
        <end position="24"/>
    </location>
</feature>
<evidence type="ECO:0000256" key="4">
    <source>
        <dbReference type="SAM" id="SignalP"/>
    </source>
</evidence>
<evidence type="ECO:0000313" key="6">
    <source>
        <dbReference type="EMBL" id="QDY70936.1"/>
    </source>
</evidence>
<evidence type="ECO:0000256" key="1">
    <source>
        <dbReference type="ARBA" id="ARBA00004613"/>
    </source>
</evidence>
<name>A0A5B8IBT4_9RHOB</name>
<keyword evidence="7" id="KW-1185">Reference proteome</keyword>
<dbReference type="InterPro" id="IPR008638">
    <property type="entry name" value="FhaB/CdiA-like_TPS"/>
</dbReference>
<dbReference type="OrthoDB" id="1776524at2"/>
<dbReference type="InterPro" id="IPR041286">
    <property type="entry name" value="MBG_2"/>
</dbReference>
<gene>
    <name evidence="6" type="ORF">FPZ52_14650</name>
</gene>
<dbReference type="Proteomes" id="UP000318483">
    <property type="component" value="Plasmid unnamed2"/>
</dbReference>
<feature type="chain" id="PRO_5022690905" evidence="4">
    <location>
        <begin position="25"/>
        <end position="1470"/>
    </location>
</feature>
<dbReference type="InterPro" id="IPR011493">
    <property type="entry name" value="GLUG"/>
</dbReference>
<protein>
    <submittedName>
        <fullName evidence="6">Filamentous hemagglutinin N-terminal domain-containing protein</fullName>
    </submittedName>
</protein>
<dbReference type="EMBL" id="CP042263">
    <property type="protein sequence ID" value="QDY70936.1"/>
    <property type="molecule type" value="Genomic_DNA"/>
</dbReference>
<dbReference type="Gene3D" id="2.160.20.110">
    <property type="match status" value="2"/>
</dbReference>
<dbReference type="Pfam" id="PF07581">
    <property type="entry name" value="Glug"/>
    <property type="match status" value="2"/>
</dbReference>
<dbReference type="NCBIfam" id="TIGR01901">
    <property type="entry name" value="adhes_NPXG"/>
    <property type="match status" value="1"/>
</dbReference>
<dbReference type="Gene3D" id="2.160.20.10">
    <property type="entry name" value="Single-stranded right-handed beta-helix, Pectin lyase-like"/>
    <property type="match status" value="1"/>
</dbReference>
<evidence type="ECO:0000313" key="7">
    <source>
        <dbReference type="Proteomes" id="UP000318483"/>
    </source>
</evidence>
<dbReference type="PANTHER" id="PTHR12338">
    <property type="entry name" value="AUTOTRANSPORTER"/>
    <property type="match status" value="1"/>
</dbReference>